<comment type="caution">
    <text evidence="1">The sequence shown here is derived from an EMBL/GenBank/DDBJ whole genome shotgun (WGS) entry which is preliminary data.</text>
</comment>
<dbReference type="Proteomes" id="UP000441354">
    <property type="component" value="Unassembled WGS sequence"/>
</dbReference>
<gene>
    <name evidence="1" type="ORF">F7732_00085</name>
</gene>
<dbReference type="OrthoDB" id="2966478at2"/>
<accession>A0A7V7RP98</accession>
<dbReference type="RefSeq" id="WP_151571700.1">
    <property type="nucleotide sequence ID" value="NZ_WBOT01000001.1"/>
</dbReference>
<evidence type="ECO:0000313" key="1">
    <source>
        <dbReference type="EMBL" id="KAB2335014.1"/>
    </source>
</evidence>
<sequence>MKNKLTVSAVHYQEKVNELVLSIDREIDLSNIKAMEQMLVDSDHLAFVYILEVDNDYTYLVLPEHSWSELKKAHQTEAAVKLTNGKAELLLSAFQEELSYLIENITGNSNYGEIMVEKVECIFQGIVQE</sequence>
<dbReference type="Pfam" id="PF19785">
    <property type="entry name" value="UPF0738"/>
    <property type="match status" value="1"/>
</dbReference>
<evidence type="ECO:0000313" key="2">
    <source>
        <dbReference type="Proteomes" id="UP000441354"/>
    </source>
</evidence>
<keyword evidence="2" id="KW-1185">Reference proteome</keyword>
<dbReference type="InterPro" id="IPR020908">
    <property type="entry name" value="UPF0738"/>
</dbReference>
<organism evidence="1 2">
    <name type="scientific">Bacillus mesophilum</name>
    <dbReference type="NCBI Taxonomy" id="1071718"/>
    <lineage>
        <taxon>Bacteria</taxon>
        <taxon>Bacillati</taxon>
        <taxon>Bacillota</taxon>
        <taxon>Bacilli</taxon>
        <taxon>Bacillales</taxon>
        <taxon>Bacillaceae</taxon>
        <taxon>Bacillus</taxon>
    </lineage>
</organism>
<proteinExistence type="predicted"/>
<name>A0A7V7RP98_9BACI</name>
<dbReference type="EMBL" id="WBOT01000001">
    <property type="protein sequence ID" value="KAB2335014.1"/>
    <property type="molecule type" value="Genomic_DNA"/>
</dbReference>
<protein>
    <submittedName>
        <fullName evidence="1">Uncharacterized protein</fullName>
    </submittedName>
</protein>
<dbReference type="AlphaFoldDB" id="A0A7V7RP98"/>
<reference evidence="1 2" key="1">
    <citation type="journal article" date="2014" name="Arch. Microbiol.">
        <title>Bacillus mesophilum sp. nov., strain IITR-54T, a novel 4-chlorobiphenyl dechlorinating bacterium.</title>
        <authorList>
            <person name="Manickam N."/>
            <person name="Singh N.K."/>
            <person name="Bajaj A."/>
            <person name="Kumar R.M."/>
            <person name="Kaur G."/>
            <person name="Kaur N."/>
            <person name="Bala M."/>
            <person name="Kumar A."/>
            <person name="Mayilraj S."/>
        </authorList>
    </citation>
    <scope>NUCLEOTIDE SEQUENCE [LARGE SCALE GENOMIC DNA]</scope>
    <source>
        <strain evidence="1 2">IITR-54</strain>
    </source>
</reference>